<evidence type="ECO:0000256" key="4">
    <source>
        <dbReference type="ARBA" id="ARBA00022777"/>
    </source>
</evidence>
<proteinExistence type="inferred from homology"/>
<feature type="domain" description="Four-carbon acid sugar kinase N-terminal" evidence="7">
    <location>
        <begin position="7"/>
        <end position="243"/>
    </location>
</feature>
<keyword evidence="10" id="KW-1185">Reference proteome</keyword>
<dbReference type="InterPro" id="IPR037051">
    <property type="entry name" value="4-carb_acid_sugar_kinase_N_sf"/>
</dbReference>
<dbReference type="InterPro" id="IPR031475">
    <property type="entry name" value="NBD_C"/>
</dbReference>
<dbReference type="Gene3D" id="3.40.980.20">
    <property type="entry name" value="Four-carbon acid sugar kinase, nucleotide binding domain"/>
    <property type="match status" value="1"/>
</dbReference>
<dbReference type="Pfam" id="PF07005">
    <property type="entry name" value="SBD_N"/>
    <property type="match status" value="1"/>
</dbReference>
<keyword evidence="5" id="KW-0067">ATP-binding</keyword>
<keyword evidence="2" id="KW-0808">Transferase</keyword>
<comment type="caution">
    <text evidence="9">The sequence shown here is derived from an EMBL/GenBank/DDBJ whole genome shotgun (WGS) entry which is preliminary data.</text>
</comment>
<evidence type="ECO:0000313" key="9">
    <source>
        <dbReference type="EMBL" id="MDR6539298.1"/>
    </source>
</evidence>
<dbReference type="Proteomes" id="UP001184230">
    <property type="component" value="Unassembled WGS sequence"/>
</dbReference>
<dbReference type="InterPro" id="IPR010737">
    <property type="entry name" value="4-carb_acid_sugar_kinase_N"/>
</dbReference>
<gene>
    <name evidence="9" type="ORF">J2739_005094</name>
</gene>
<keyword evidence="6" id="KW-0119">Carbohydrate metabolism</keyword>
<accession>A0ABU1NLF4</accession>
<keyword evidence="4" id="KW-0418">Kinase</keyword>
<dbReference type="RefSeq" id="WP_309906855.1">
    <property type="nucleotide sequence ID" value="NZ_JAVDRF010000015.1"/>
</dbReference>
<reference evidence="9 10" key="1">
    <citation type="submission" date="2023-07" db="EMBL/GenBank/DDBJ databases">
        <title>Sorghum-associated microbial communities from plants grown in Nebraska, USA.</title>
        <authorList>
            <person name="Schachtman D."/>
        </authorList>
    </citation>
    <scope>NUCLEOTIDE SEQUENCE [LARGE SCALE GENOMIC DNA]</scope>
    <source>
        <strain evidence="9 10">DS1781</strain>
    </source>
</reference>
<evidence type="ECO:0000259" key="7">
    <source>
        <dbReference type="Pfam" id="PF07005"/>
    </source>
</evidence>
<evidence type="ECO:0000313" key="10">
    <source>
        <dbReference type="Proteomes" id="UP001184230"/>
    </source>
</evidence>
<dbReference type="SUPFAM" id="SSF142764">
    <property type="entry name" value="YgbK-like"/>
    <property type="match status" value="1"/>
</dbReference>
<evidence type="ECO:0000256" key="1">
    <source>
        <dbReference type="ARBA" id="ARBA00005715"/>
    </source>
</evidence>
<evidence type="ECO:0000259" key="8">
    <source>
        <dbReference type="Pfam" id="PF17042"/>
    </source>
</evidence>
<protein>
    <submittedName>
        <fullName evidence="9">Uncharacterized protein YgbK (DUF1537 family)</fullName>
    </submittedName>
</protein>
<evidence type="ECO:0000256" key="5">
    <source>
        <dbReference type="ARBA" id="ARBA00022840"/>
    </source>
</evidence>
<dbReference type="EMBL" id="JAVDRF010000015">
    <property type="protein sequence ID" value="MDR6539298.1"/>
    <property type="molecule type" value="Genomic_DNA"/>
</dbReference>
<evidence type="ECO:0000256" key="2">
    <source>
        <dbReference type="ARBA" id="ARBA00022679"/>
    </source>
</evidence>
<name>A0ABU1NLF4_9BURK</name>
<dbReference type="Gene3D" id="3.40.50.10840">
    <property type="entry name" value="Putative sugar-binding, N-terminal domain"/>
    <property type="match status" value="1"/>
</dbReference>
<dbReference type="InterPro" id="IPR042213">
    <property type="entry name" value="NBD_C_sf"/>
</dbReference>
<sequence length="443" mass="46100">MNPSAALLFYGDDFTGATDALGTAARAGLRTLLFLGTPDAKRLDSAGALDCIGIAGAARSMTPKAMRDELAPVAALARALKPRVLHYKTCSTFDSAPQVGSIGEAVRTLAPALGAPRLSIVGGQPNLGRYCLFGNLFATAGAQGEVFRIDRHPTMSQHPVTPINEADLRLHLSRQGLKDIVLIPWTAYAEGDEALSLRAAKHSSPLLWDVAEPSHLALLGRQLWTLAQQEPLLAVGPSSVVEAVARAIHREPAPRPRAIAAAEGPVLVLAGSLSPVTAAQVAAASSTFEVMRLSAERLASRDVDYLASAVLDAASQLASGRNVLACTVGIDGSRAAVPSGALARAGGQLLKEVLRKTPAVRRVGIAGGDTSSLAVRALDAWALSYRGLLAPGVPLCRLHSDEALLDGVELMLKGGQMGGPDVFERLIAGNQPGRDSTPCTLMP</sequence>
<feature type="domain" description="Four-carbon acid sugar kinase nucleotide binding" evidence="8">
    <location>
        <begin position="267"/>
        <end position="423"/>
    </location>
</feature>
<evidence type="ECO:0000256" key="3">
    <source>
        <dbReference type="ARBA" id="ARBA00022741"/>
    </source>
</evidence>
<organism evidence="9 10">
    <name type="scientific">Variovorax soli</name>
    <dbReference type="NCBI Taxonomy" id="376815"/>
    <lineage>
        <taxon>Bacteria</taxon>
        <taxon>Pseudomonadati</taxon>
        <taxon>Pseudomonadota</taxon>
        <taxon>Betaproteobacteria</taxon>
        <taxon>Burkholderiales</taxon>
        <taxon>Comamonadaceae</taxon>
        <taxon>Variovorax</taxon>
    </lineage>
</organism>
<comment type="similarity">
    <text evidence="1">Belongs to the four-carbon acid sugar kinase family.</text>
</comment>
<dbReference type="Pfam" id="PF17042">
    <property type="entry name" value="NBD_C"/>
    <property type="match status" value="1"/>
</dbReference>
<evidence type="ECO:0000256" key="6">
    <source>
        <dbReference type="ARBA" id="ARBA00023277"/>
    </source>
</evidence>
<keyword evidence="3" id="KW-0547">Nucleotide-binding</keyword>